<dbReference type="GO" id="GO:0005886">
    <property type="term" value="C:plasma membrane"/>
    <property type="evidence" value="ECO:0007669"/>
    <property type="project" value="TreeGrafter"/>
</dbReference>
<feature type="compositionally biased region" description="Polar residues" evidence="10">
    <location>
        <begin position="56"/>
        <end position="70"/>
    </location>
</feature>
<dbReference type="SMART" id="SM01205">
    <property type="entry name" value="FKS1_dom1"/>
    <property type="match status" value="1"/>
</dbReference>
<evidence type="ECO:0000256" key="4">
    <source>
        <dbReference type="ARBA" id="ARBA00022676"/>
    </source>
</evidence>
<evidence type="ECO:0000256" key="6">
    <source>
        <dbReference type="ARBA" id="ARBA00022692"/>
    </source>
</evidence>
<reference evidence="13 14" key="1">
    <citation type="submission" date="2015-04" db="EMBL/GenBank/DDBJ databases">
        <title>Complete genome sequence of Schizopora paradoxa KUC8140, a cosmopolitan wood degrader in East Asia.</title>
        <authorList>
            <consortium name="DOE Joint Genome Institute"/>
            <person name="Min B."/>
            <person name="Park H."/>
            <person name="Jang Y."/>
            <person name="Kim J.-J."/>
            <person name="Kim K.H."/>
            <person name="Pangilinan J."/>
            <person name="Lipzen A."/>
            <person name="Riley R."/>
            <person name="Grigoriev I.V."/>
            <person name="Spatafora J.W."/>
            <person name="Choi I.-G."/>
        </authorList>
    </citation>
    <scope>NUCLEOTIDE SEQUENCE [LARGE SCALE GENOMIC DNA]</scope>
    <source>
        <strain evidence="13 14">KUC8140</strain>
    </source>
</reference>
<sequence>MASRPSGPRGPEPAYTGYQSNLDPRNAFNGQQYAAQQRYTESESDIDDQYRRDSFAENNSNPALDQSYYDQNGGYDPYAGHPDTDSEVDGYNHRYEPSSESLMNGSRMGLSESATPTYTDFGASGTREPYPAWSNDRQIPLSKEEIDDIFLDLKQKFGFQADSMRNMFDFLMQQLDSRASRMTPDQALLTLHADYIGGWHANYRKWYFAAQLDLDDAVGRTQNPGMQRVKSLKKAKGTRNAVEKSLAAALDRWRQAMNQMSQYDRLRQIALYLLCWGEAAQLRFCPEALCFVFKCADDYYRSPECQNRVDPVSQDHYLRHVVKPLYRFIRDQGYELQDFKYVRREKDHDKIIGYDDINQLFWYPEGIARIVTFDKTRLVDLPPSQRFMKLGKVDWMKAFFKTYYEKRSFGHLLVNFNRIWIIHVSMYWFYMSYNSPTIYSKGQQNPTAAMRWSAVALGGAVATIIMIFATLLEFSYIPTTWNNTSHLTRRLLFLSITLALTAGPTFYVAFVDNVNTTSSAPLILGIVQFFISVTAFLLFAIMPSGRMFGDRVAGKSRKYLASQTFTASYPELDRSPRIASFCLWILIFSCKFVESYFFFTLSFRDPIRVMVGMKVQGCNDKIFGTGLCSNQAAFTLTIMYIMDLVLFFLDTFLWYIIWNTVLSIARSFSLGLSIWTPWREIYMRLPKRIYSKLLATSDMEVKYKPKVLVSQIWNAIIISMYREHLLSIDHVQRLLYHQVPAEGENRRALRAPPFFISQTDKGYKGEFFPKDSEAERRISFFSQSLTTTVPESIPVDAMPTFTVLTPHYSEKILLSLREIIREEDQFTRVTLLEYLKQLHPVEWDNFVKDTKILAEESNMFSGSVPFGSDEKPSRLDDLPFYCIGFKSSAPEFTLRTRIWASLRAQTLYRTVSGMMNYSKAIKLLYRVENPEVVQLFGGNTEKLERELERMARRKFKFVVSMQRYSKFSPAERENAEFLLRAYPDLQIAYLDEEPSREEGGEPRLFSALIDGHSEFLVENGRRRPKFRIELPGNPILGDGKSDNQNHAIIFYRGEYLQLIDANQDNYLEECLKIRNVLAEFEEYSVPNQSPYTQWGHQEFRKAPVAIVGAREYIFSENIGILGDVAAGKEQTFGTLSARSLSWIGGKLHYGHPDFLNGIFMNTRGGVSKAQKGLHLNEDIFAGMTAFGRGGRIKHTEYYQCGKGRDLGFGTILNFQTKIGTGMGEQMLSREYYYLGTQLPIDRFLTFYYGHPGFHINNILVILSVQVFIVTMVFIGSLNKELLICKYDSRGDLLPNQTGCYNLKPVFDWIKHCIYSIFLVFMIAFLPLFLQELTERGTPKAVLRLTKHFLSLSPVFEIFSTQIYCHSVLTNLTYGGARYIATGRGFATARVQFFTLYSRFAGPSIYLGMRTLIMLLYVTLTLWIPHLIYFWATTLALCISPFLFNPHQFSFADFVVDYREYLRWMCRGNARAHKNAWIGYCRLSRTMITGYKKKKLGQPSDKSDSPRAPWRAVIFSEIIFPIVMGVLFSIAYMFVKSFPEIQGKENPAPLIRLAIVALGPIVWNAAVLLVLFMTSLFLGPMLDSVFPKFGSYIAFIAHALALVGTVGFFEFLWLLELWDVSHAVLGLIAVINIQRAIHKVIVSVFLSREFKHDETNRAWWTGKWYGRGLGSHAVSQPAREFVVKNIELSLWSSDILLGHFLLFMLAPPLFVPYIDTIHATMLFWLRPSRQIHGPVWSVKQRRQRRNIVIKYGLVFIAILCIFVALIALPAAFRETIHLNCSICQTI</sequence>
<evidence type="ECO:0000256" key="8">
    <source>
        <dbReference type="ARBA" id="ARBA00023136"/>
    </source>
</evidence>
<dbReference type="Pfam" id="PF14288">
    <property type="entry name" value="FKS1_dom1"/>
    <property type="match status" value="1"/>
</dbReference>
<dbReference type="InterPro" id="IPR026899">
    <property type="entry name" value="FKS1-like_dom1"/>
</dbReference>
<dbReference type="Pfam" id="PF02364">
    <property type="entry name" value="Glucan_synthase"/>
    <property type="match status" value="1"/>
</dbReference>
<feature type="transmembrane region" description="Helical" evidence="11">
    <location>
        <begin position="1746"/>
        <end position="1771"/>
    </location>
</feature>
<feature type="transmembrane region" description="Helical" evidence="11">
    <location>
        <begin position="1258"/>
        <end position="1277"/>
    </location>
</feature>
<accession>A0A0H2S4Y5</accession>
<evidence type="ECO:0000256" key="1">
    <source>
        <dbReference type="ARBA" id="ARBA00004141"/>
    </source>
</evidence>
<comment type="catalytic activity">
    <reaction evidence="9">
        <text>[(1-&gt;3)-beta-D-glucosyl](n) + UDP-alpha-D-glucose = [(1-&gt;3)-beta-D-glucosyl](n+1) + UDP + H(+)</text>
        <dbReference type="Rhea" id="RHEA:21476"/>
        <dbReference type="Rhea" id="RHEA-COMP:11146"/>
        <dbReference type="Rhea" id="RHEA-COMP:14303"/>
        <dbReference type="ChEBI" id="CHEBI:15378"/>
        <dbReference type="ChEBI" id="CHEBI:37671"/>
        <dbReference type="ChEBI" id="CHEBI:58223"/>
        <dbReference type="ChEBI" id="CHEBI:58885"/>
        <dbReference type="EC" id="2.4.1.34"/>
    </reaction>
</comment>
<dbReference type="EC" id="2.4.1.34" evidence="3"/>
<dbReference type="FunCoup" id="A0A0H2S4Y5">
    <property type="interactions" value="173"/>
</dbReference>
<comment type="subcellular location">
    <subcellularLocation>
        <location evidence="1">Membrane</location>
        <topology evidence="1">Multi-pass membrane protein</topology>
    </subcellularLocation>
</comment>
<feature type="transmembrane region" description="Helical" evidence="11">
    <location>
        <begin position="1425"/>
        <end position="1443"/>
    </location>
</feature>
<evidence type="ECO:0000256" key="5">
    <source>
        <dbReference type="ARBA" id="ARBA00022679"/>
    </source>
</evidence>
<feature type="transmembrane region" description="Helical" evidence="11">
    <location>
        <begin position="1590"/>
        <end position="1614"/>
    </location>
</feature>
<dbReference type="InterPro" id="IPR056261">
    <property type="entry name" value="FKS1-like_dom2"/>
</dbReference>
<feature type="transmembrane region" description="Helical" evidence="11">
    <location>
        <begin position="491"/>
        <end position="510"/>
    </location>
</feature>
<comment type="similarity">
    <text evidence="2">Belongs to the glycosyltransferase 48 family.</text>
</comment>
<keyword evidence="7 11" id="KW-1133">Transmembrane helix</keyword>
<dbReference type="InParanoid" id="A0A0H2S4Y5"/>
<evidence type="ECO:0000259" key="12">
    <source>
        <dbReference type="SMART" id="SM01205"/>
    </source>
</evidence>
<dbReference type="GO" id="GO:0051278">
    <property type="term" value="P:fungal-type cell wall polysaccharide biosynthetic process"/>
    <property type="evidence" value="ECO:0007669"/>
    <property type="project" value="TreeGrafter"/>
</dbReference>
<keyword evidence="8 11" id="KW-0472">Membrane</keyword>
<feature type="transmembrane region" description="Helical" evidence="11">
    <location>
        <begin position="622"/>
        <end position="649"/>
    </location>
</feature>
<keyword evidence="14" id="KW-1185">Reference proteome</keyword>
<dbReference type="InterPro" id="IPR003440">
    <property type="entry name" value="Glyco_trans_48_dom"/>
</dbReference>
<evidence type="ECO:0000313" key="13">
    <source>
        <dbReference type="EMBL" id="KLO18974.1"/>
    </source>
</evidence>
<protein>
    <recommendedName>
        <fullName evidence="3">1,3-beta-glucan synthase</fullName>
        <ecNumber evidence="3">2.4.1.34</ecNumber>
    </recommendedName>
</protein>
<keyword evidence="5" id="KW-0808">Transferase</keyword>
<name>A0A0H2S4Y5_9AGAM</name>
<dbReference type="EMBL" id="KQ085890">
    <property type="protein sequence ID" value="KLO18974.1"/>
    <property type="molecule type" value="Genomic_DNA"/>
</dbReference>
<feature type="compositionally biased region" description="Polar residues" evidence="10">
    <location>
        <begin position="17"/>
        <end position="39"/>
    </location>
</feature>
<evidence type="ECO:0000313" key="14">
    <source>
        <dbReference type="Proteomes" id="UP000053477"/>
    </source>
</evidence>
<feature type="transmembrane region" description="Helical" evidence="11">
    <location>
        <begin position="522"/>
        <end position="542"/>
    </location>
</feature>
<dbReference type="OrthoDB" id="1880850at2759"/>
<evidence type="ECO:0000256" key="7">
    <source>
        <dbReference type="ARBA" id="ARBA00022989"/>
    </source>
</evidence>
<feature type="transmembrane region" description="Helical" evidence="11">
    <location>
        <begin position="1554"/>
        <end position="1578"/>
    </location>
</feature>
<dbReference type="Pfam" id="PF23605">
    <property type="entry name" value="FKS1_dom2"/>
    <property type="match status" value="1"/>
</dbReference>
<dbReference type="GO" id="GO:0003843">
    <property type="term" value="F:1,3-beta-D-glucan synthase activity"/>
    <property type="evidence" value="ECO:0007669"/>
    <property type="project" value="UniProtKB-EC"/>
</dbReference>
<dbReference type="PANTHER" id="PTHR12741">
    <property type="entry name" value="LYST-INTERACTING PROTEIN LIP5 DOPAMINE RESPONSIVE PROTEIN DRG-1"/>
    <property type="match status" value="1"/>
</dbReference>
<gene>
    <name evidence="13" type="ORF">SCHPADRAFT_993206</name>
</gene>
<organism evidence="13 14">
    <name type="scientific">Schizopora paradoxa</name>
    <dbReference type="NCBI Taxonomy" id="27342"/>
    <lineage>
        <taxon>Eukaryota</taxon>
        <taxon>Fungi</taxon>
        <taxon>Dikarya</taxon>
        <taxon>Basidiomycota</taxon>
        <taxon>Agaricomycotina</taxon>
        <taxon>Agaricomycetes</taxon>
        <taxon>Hymenochaetales</taxon>
        <taxon>Schizoporaceae</taxon>
        <taxon>Schizopora</taxon>
    </lineage>
</organism>
<dbReference type="GO" id="GO:0006075">
    <property type="term" value="P:(1-&gt;3)-beta-D-glucan biosynthetic process"/>
    <property type="evidence" value="ECO:0007669"/>
    <property type="project" value="InterPro"/>
</dbReference>
<feature type="transmembrane region" description="Helical" evidence="11">
    <location>
        <begin position="1699"/>
        <end position="1725"/>
    </location>
</feature>
<feature type="transmembrane region" description="Helical" evidence="11">
    <location>
        <begin position="409"/>
        <end position="431"/>
    </location>
</feature>
<keyword evidence="4" id="KW-0328">Glycosyltransferase</keyword>
<evidence type="ECO:0000256" key="11">
    <source>
        <dbReference type="SAM" id="Phobius"/>
    </source>
</evidence>
<feature type="transmembrane region" description="Helical" evidence="11">
    <location>
        <begin position="452"/>
        <end position="471"/>
    </location>
</feature>
<feature type="domain" description="1,3-beta-glucan synthase component FKS1-like" evidence="12">
    <location>
        <begin position="263"/>
        <end position="375"/>
    </location>
</feature>
<feature type="transmembrane region" description="Helical" evidence="11">
    <location>
        <begin position="578"/>
        <end position="601"/>
    </location>
</feature>
<dbReference type="GO" id="GO:0000148">
    <property type="term" value="C:1,3-beta-D-glucan synthase complex"/>
    <property type="evidence" value="ECO:0007669"/>
    <property type="project" value="InterPro"/>
</dbReference>
<evidence type="ECO:0000256" key="3">
    <source>
        <dbReference type="ARBA" id="ARBA00012589"/>
    </source>
</evidence>
<keyword evidence="6 11" id="KW-0812">Transmembrane</keyword>
<dbReference type="PANTHER" id="PTHR12741:SF48">
    <property type="entry name" value="1,3-BETA-GLUCAN SYNTHASE COMPONENT FKS1-RELATED"/>
    <property type="match status" value="1"/>
</dbReference>
<feature type="transmembrane region" description="Helical" evidence="11">
    <location>
        <begin position="1511"/>
        <end position="1534"/>
    </location>
</feature>
<feature type="region of interest" description="Disordered" evidence="10">
    <location>
        <begin position="1"/>
        <end position="109"/>
    </location>
</feature>
<feature type="transmembrane region" description="Helical" evidence="11">
    <location>
        <begin position="1399"/>
        <end position="1419"/>
    </location>
</feature>
<evidence type="ECO:0000256" key="9">
    <source>
        <dbReference type="ARBA" id="ARBA00047777"/>
    </source>
</evidence>
<proteinExistence type="inferred from homology"/>
<dbReference type="STRING" id="27342.A0A0H2S4Y5"/>
<dbReference type="Proteomes" id="UP000053477">
    <property type="component" value="Unassembled WGS sequence"/>
</dbReference>
<evidence type="ECO:0000256" key="2">
    <source>
        <dbReference type="ARBA" id="ARBA00009040"/>
    </source>
</evidence>
<feature type="transmembrane region" description="Helical" evidence="11">
    <location>
        <begin position="1308"/>
        <end position="1329"/>
    </location>
</feature>
<evidence type="ECO:0000256" key="10">
    <source>
        <dbReference type="SAM" id="MobiDB-lite"/>
    </source>
</evidence>